<comment type="caution">
    <text evidence="1">The sequence shown here is derived from an EMBL/GenBank/DDBJ whole genome shotgun (WGS) entry which is preliminary data.</text>
</comment>
<sequence>MPAGELAVNTLLLPKHDPDIMVALGPQSRRFIKLGHLYQLIEEQGQGQEGPLLINGYANIAYILDENGVAWAVHADWDPHYGGWYVSVYSVARLCEWPAGSLVLSQVSSGN</sequence>
<proteinExistence type="predicted"/>
<dbReference type="AlphaFoldDB" id="A0A1F8EKY1"/>
<accession>A0A1F8EKY1</accession>
<name>A0A1F8EKY1_9BACT</name>
<protein>
    <submittedName>
        <fullName evidence="1">Uncharacterized protein</fullName>
    </submittedName>
</protein>
<gene>
    <name evidence="1" type="ORF">A2650_02725</name>
</gene>
<dbReference type="Proteomes" id="UP000177117">
    <property type="component" value="Unassembled WGS sequence"/>
</dbReference>
<dbReference type="EMBL" id="MGJD01000004">
    <property type="protein sequence ID" value="OGN01517.1"/>
    <property type="molecule type" value="Genomic_DNA"/>
</dbReference>
<organism evidence="1 2">
    <name type="scientific">Candidatus Yanofskybacteria bacterium RIFCSPHIGHO2_01_FULL_41_53</name>
    <dbReference type="NCBI Taxonomy" id="1802663"/>
    <lineage>
        <taxon>Bacteria</taxon>
        <taxon>Candidatus Yanofskyibacteriota</taxon>
    </lineage>
</organism>
<reference evidence="1 2" key="1">
    <citation type="journal article" date="2016" name="Nat. Commun.">
        <title>Thousands of microbial genomes shed light on interconnected biogeochemical processes in an aquifer system.</title>
        <authorList>
            <person name="Anantharaman K."/>
            <person name="Brown C.T."/>
            <person name="Hug L.A."/>
            <person name="Sharon I."/>
            <person name="Castelle C.J."/>
            <person name="Probst A.J."/>
            <person name="Thomas B.C."/>
            <person name="Singh A."/>
            <person name="Wilkins M.J."/>
            <person name="Karaoz U."/>
            <person name="Brodie E.L."/>
            <person name="Williams K.H."/>
            <person name="Hubbard S.S."/>
            <person name="Banfield J.F."/>
        </authorList>
    </citation>
    <scope>NUCLEOTIDE SEQUENCE [LARGE SCALE GENOMIC DNA]</scope>
</reference>
<evidence type="ECO:0000313" key="1">
    <source>
        <dbReference type="EMBL" id="OGN01517.1"/>
    </source>
</evidence>
<evidence type="ECO:0000313" key="2">
    <source>
        <dbReference type="Proteomes" id="UP000177117"/>
    </source>
</evidence>